<dbReference type="CDD" id="cd07067">
    <property type="entry name" value="HP_PGM_like"/>
    <property type="match status" value="1"/>
</dbReference>
<dbReference type="InterPro" id="IPR027417">
    <property type="entry name" value="P-loop_NTPase"/>
</dbReference>
<comment type="caution">
    <text evidence="5">The sequence shown here is derived from an EMBL/GenBank/DDBJ whole genome shotgun (WGS) entry which is preliminary data.</text>
</comment>
<dbReference type="InterPro" id="IPR003094">
    <property type="entry name" value="6Pfruct_kin"/>
</dbReference>
<dbReference type="GO" id="GO:0004331">
    <property type="term" value="F:fructose-2,6-bisphosphate 2-phosphatase activity"/>
    <property type="evidence" value="ECO:0007669"/>
    <property type="project" value="TreeGrafter"/>
</dbReference>
<dbReference type="Pfam" id="PF00300">
    <property type="entry name" value="His_Phos_1"/>
    <property type="match status" value="1"/>
</dbReference>
<dbReference type="GO" id="GO:0003873">
    <property type="term" value="F:6-phosphofructo-2-kinase activity"/>
    <property type="evidence" value="ECO:0007669"/>
    <property type="project" value="InterPro"/>
</dbReference>
<name>A0A2V0P5X8_9CHLO</name>
<dbReference type="FunFam" id="3.40.50.300:FF:000644">
    <property type="entry name" value="GpmB, Fructose-2,6-bisphosphatase"/>
    <property type="match status" value="1"/>
</dbReference>
<dbReference type="InterPro" id="IPR013078">
    <property type="entry name" value="His_Pase_superF_clade-1"/>
</dbReference>
<feature type="compositionally biased region" description="Gly residues" evidence="3">
    <location>
        <begin position="512"/>
        <end position="523"/>
    </location>
</feature>
<feature type="compositionally biased region" description="Gly residues" evidence="3">
    <location>
        <begin position="603"/>
        <end position="630"/>
    </location>
</feature>
<dbReference type="Proteomes" id="UP000247498">
    <property type="component" value="Unassembled WGS sequence"/>
</dbReference>
<gene>
    <name evidence="5" type="ORF">Rsub_07480</name>
</gene>
<evidence type="ECO:0000256" key="1">
    <source>
        <dbReference type="ARBA" id="ARBA00022741"/>
    </source>
</evidence>
<evidence type="ECO:0000256" key="3">
    <source>
        <dbReference type="SAM" id="MobiDB-lite"/>
    </source>
</evidence>
<evidence type="ECO:0000256" key="2">
    <source>
        <dbReference type="ARBA" id="ARBA00022840"/>
    </source>
</evidence>
<dbReference type="InterPro" id="IPR029033">
    <property type="entry name" value="His_PPase_superfam"/>
</dbReference>
<feature type="domain" description="6-phosphofructo-2-kinase" evidence="4">
    <location>
        <begin position="84"/>
        <end position="293"/>
    </location>
</feature>
<dbReference type="OrthoDB" id="267323at2759"/>
<evidence type="ECO:0000313" key="5">
    <source>
        <dbReference type="EMBL" id="GBF94979.1"/>
    </source>
</evidence>
<dbReference type="InterPro" id="IPR001345">
    <property type="entry name" value="PG/BPGM_mutase_AS"/>
</dbReference>
<accession>A0A2V0P5X8</accession>
<sequence length="630" mass="66913">MWEFWRGKLGKQGRRGEPRTLAGAASAPERRSLQVVNFKDLNLSVDDELESEESWEPGAPGDEDPTNKGAIIHRQGSASRGIVQKNKLIIIMVGLPGRGKTFLCNKLKCYLNWLGHTTAHFNVGNYRRRQKGEDERQDAHFFDARNQQGLVARHRALDAALADMMAWLSTTGQVAIFDATNTTEERRRLLIDTFHGKFQYMFLESICNDNDVLQSNYRYKMKFSPDYEGVDTETAIADFMERIKKYEQVYEPISDRRLHYIKLIDMVTGRGHMDVNRISGYIPGKIVFFLMQICKAGMAAGQTRKIWLTRHGESEYNVAGRIGAMDGMTYPDIAQSFPVDFEARKRDKLTYRYPAGESYLDVIQRLEPVVIEMEREREYVVVVGHQAVLRAIFGYFTATPPRDIPRLDIPLHTLIELQPRPDGTMEVTKLPVPLSIPRSLGGAGGSSGGSGSAGSSGDGGARGLGQVSQSSSSASLAASEKGAASGPHRRCQSFGGGSPGSPSLFGFPALRGAGGSGSGGGASGPLPPAGGSAPLPPRPPADAGAAPSFVAAALPAAAAHSPVHSLDAECGIDACGADGAGGAAAAGGESFAFRLPPRVGSGSSAGGGGTAGGFGGAGAGAGAGAGERRQ</sequence>
<dbReference type="GO" id="GO:0005829">
    <property type="term" value="C:cytosol"/>
    <property type="evidence" value="ECO:0007669"/>
    <property type="project" value="TreeGrafter"/>
</dbReference>
<feature type="region of interest" description="Disordered" evidence="3">
    <location>
        <begin position="436"/>
        <end position="545"/>
    </location>
</feature>
<dbReference type="GO" id="GO:0006000">
    <property type="term" value="P:fructose metabolic process"/>
    <property type="evidence" value="ECO:0007669"/>
    <property type="project" value="InterPro"/>
</dbReference>
<feature type="region of interest" description="Disordered" evidence="3">
    <location>
        <begin position="8"/>
        <end position="28"/>
    </location>
</feature>
<dbReference type="Gene3D" id="3.40.50.300">
    <property type="entry name" value="P-loop containing nucleotide triphosphate hydrolases"/>
    <property type="match status" value="1"/>
</dbReference>
<dbReference type="GO" id="GO:0006003">
    <property type="term" value="P:fructose 2,6-bisphosphate metabolic process"/>
    <property type="evidence" value="ECO:0007669"/>
    <property type="project" value="InterPro"/>
</dbReference>
<dbReference type="AlphaFoldDB" id="A0A2V0P5X8"/>
<evidence type="ECO:0000259" key="4">
    <source>
        <dbReference type="Pfam" id="PF01591"/>
    </source>
</evidence>
<dbReference type="GO" id="GO:0005524">
    <property type="term" value="F:ATP binding"/>
    <property type="evidence" value="ECO:0007669"/>
    <property type="project" value="UniProtKB-KW"/>
</dbReference>
<dbReference type="Gene3D" id="3.40.50.1240">
    <property type="entry name" value="Phosphoglycerate mutase-like"/>
    <property type="match status" value="1"/>
</dbReference>
<dbReference type="PROSITE" id="PS00175">
    <property type="entry name" value="PG_MUTASE"/>
    <property type="match status" value="1"/>
</dbReference>
<dbReference type="STRING" id="307507.A0A2V0P5X8"/>
<dbReference type="InterPro" id="IPR013079">
    <property type="entry name" value="6Phosfructo_kin"/>
</dbReference>
<dbReference type="SUPFAM" id="SSF53254">
    <property type="entry name" value="Phosphoglycerate mutase-like"/>
    <property type="match status" value="1"/>
</dbReference>
<dbReference type="EMBL" id="BDRX01000058">
    <property type="protein sequence ID" value="GBF94979.1"/>
    <property type="molecule type" value="Genomic_DNA"/>
</dbReference>
<feature type="compositionally biased region" description="Gly residues" evidence="3">
    <location>
        <begin position="441"/>
        <end position="463"/>
    </location>
</feature>
<keyword evidence="5" id="KW-0808">Transferase</keyword>
<feature type="compositionally biased region" description="Low complexity" evidence="3">
    <location>
        <begin position="464"/>
        <end position="485"/>
    </location>
</feature>
<keyword evidence="6" id="KW-1185">Reference proteome</keyword>
<keyword evidence="2" id="KW-0067">ATP-binding</keyword>
<dbReference type="PANTHER" id="PTHR10606:SF44">
    <property type="entry name" value="6-PHOSPHOFRUCTO 2-KINASE_FRUCTOSE 2,6-BISPHOSPHATASE LONG FORM"/>
    <property type="match status" value="1"/>
</dbReference>
<dbReference type="PANTHER" id="PTHR10606">
    <property type="entry name" value="6-PHOSPHOFRUCTO-2-KINASE/FRUCTOSE-2,6-BISPHOSPHATASE"/>
    <property type="match status" value="1"/>
</dbReference>
<keyword evidence="5" id="KW-0418">Kinase</keyword>
<dbReference type="SUPFAM" id="SSF52540">
    <property type="entry name" value="P-loop containing nucleoside triphosphate hydrolases"/>
    <property type="match status" value="1"/>
</dbReference>
<feature type="region of interest" description="Disordered" evidence="3">
    <location>
        <begin position="593"/>
        <end position="630"/>
    </location>
</feature>
<feature type="compositionally biased region" description="Low complexity" evidence="3">
    <location>
        <begin position="500"/>
        <end position="511"/>
    </location>
</feature>
<protein>
    <submittedName>
        <fullName evidence="5">Bifunctional 6-phosphofructo-2-kinase fructose-2,6-bisphosphate 2-phosphatase</fullName>
    </submittedName>
</protein>
<proteinExistence type="predicted"/>
<keyword evidence="1" id="KW-0547">Nucleotide-binding</keyword>
<feature type="region of interest" description="Disordered" evidence="3">
    <location>
        <begin position="49"/>
        <end position="70"/>
    </location>
</feature>
<reference evidence="5 6" key="1">
    <citation type="journal article" date="2018" name="Sci. Rep.">
        <title>Raphidocelis subcapitata (=Pseudokirchneriella subcapitata) provides an insight into genome evolution and environmental adaptations in the Sphaeropleales.</title>
        <authorList>
            <person name="Suzuki S."/>
            <person name="Yamaguchi H."/>
            <person name="Nakajima N."/>
            <person name="Kawachi M."/>
        </authorList>
    </citation>
    <scope>NUCLEOTIDE SEQUENCE [LARGE SCALE GENOMIC DNA]</scope>
    <source>
        <strain evidence="5 6">NIES-35</strain>
    </source>
</reference>
<organism evidence="5 6">
    <name type="scientific">Raphidocelis subcapitata</name>
    <dbReference type="NCBI Taxonomy" id="307507"/>
    <lineage>
        <taxon>Eukaryota</taxon>
        <taxon>Viridiplantae</taxon>
        <taxon>Chlorophyta</taxon>
        <taxon>core chlorophytes</taxon>
        <taxon>Chlorophyceae</taxon>
        <taxon>CS clade</taxon>
        <taxon>Sphaeropleales</taxon>
        <taxon>Selenastraceae</taxon>
        <taxon>Raphidocelis</taxon>
    </lineage>
</organism>
<dbReference type="Pfam" id="PF01591">
    <property type="entry name" value="6PF2K"/>
    <property type="match status" value="1"/>
</dbReference>
<dbReference type="PRINTS" id="PR00991">
    <property type="entry name" value="6PFRUCTKNASE"/>
</dbReference>
<evidence type="ECO:0000313" key="6">
    <source>
        <dbReference type="Proteomes" id="UP000247498"/>
    </source>
</evidence>
<dbReference type="FunCoup" id="A0A2V0P5X8">
    <property type="interactions" value="1535"/>
</dbReference>
<dbReference type="InParanoid" id="A0A2V0P5X8"/>